<proteinExistence type="inferred from homology"/>
<keyword evidence="9" id="KW-1185">Reference proteome</keyword>
<evidence type="ECO:0000313" key="9">
    <source>
        <dbReference type="Proteomes" id="UP000290365"/>
    </source>
</evidence>
<evidence type="ECO:0000256" key="5">
    <source>
        <dbReference type="ARBA" id="ARBA00023004"/>
    </source>
</evidence>
<dbReference type="GO" id="GO:0005506">
    <property type="term" value="F:iron ion binding"/>
    <property type="evidence" value="ECO:0007669"/>
    <property type="project" value="InterPro"/>
</dbReference>
<dbReference type="PROSITE" id="PS00086">
    <property type="entry name" value="CYTOCHROME_P450"/>
    <property type="match status" value="1"/>
</dbReference>
<keyword evidence="5 7" id="KW-0408">Iron</keyword>
<keyword evidence="3 7" id="KW-0479">Metal-binding</keyword>
<dbReference type="RefSeq" id="WP_129890021.1">
    <property type="nucleotide sequence ID" value="NZ_CP035758.1"/>
</dbReference>
<dbReference type="Pfam" id="PF00067">
    <property type="entry name" value="p450"/>
    <property type="match status" value="1"/>
</dbReference>
<dbReference type="InterPro" id="IPR036396">
    <property type="entry name" value="Cyt_P450_sf"/>
</dbReference>
<evidence type="ECO:0000256" key="3">
    <source>
        <dbReference type="ARBA" id="ARBA00022723"/>
    </source>
</evidence>
<evidence type="ECO:0000256" key="6">
    <source>
        <dbReference type="ARBA" id="ARBA00023033"/>
    </source>
</evidence>
<evidence type="ECO:0000256" key="7">
    <source>
        <dbReference type="RuleBase" id="RU000461"/>
    </source>
</evidence>
<dbReference type="CDD" id="cd20625">
    <property type="entry name" value="CYP164-like"/>
    <property type="match status" value="1"/>
</dbReference>
<comment type="similarity">
    <text evidence="1 7">Belongs to the cytochrome P450 family.</text>
</comment>
<evidence type="ECO:0000256" key="4">
    <source>
        <dbReference type="ARBA" id="ARBA00023002"/>
    </source>
</evidence>
<dbReference type="GO" id="GO:0004497">
    <property type="term" value="F:monooxygenase activity"/>
    <property type="evidence" value="ECO:0007669"/>
    <property type="project" value="UniProtKB-KW"/>
</dbReference>
<reference evidence="8 9" key="1">
    <citation type="submission" date="2019-01" db="EMBL/GenBank/DDBJ databases">
        <title>Ktedonosporobacter rubrisoli SCAWS-G2.</title>
        <authorList>
            <person name="Huang Y."/>
            <person name="Yan B."/>
        </authorList>
    </citation>
    <scope>NUCLEOTIDE SEQUENCE [LARGE SCALE GENOMIC DNA]</scope>
    <source>
        <strain evidence="8 9">SCAWS-G2</strain>
    </source>
</reference>
<organism evidence="8 9">
    <name type="scientific">Ktedonosporobacter rubrisoli</name>
    <dbReference type="NCBI Taxonomy" id="2509675"/>
    <lineage>
        <taxon>Bacteria</taxon>
        <taxon>Bacillati</taxon>
        <taxon>Chloroflexota</taxon>
        <taxon>Ktedonobacteria</taxon>
        <taxon>Ktedonobacterales</taxon>
        <taxon>Ktedonosporobacteraceae</taxon>
        <taxon>Ktedonosporobacter</taxon>
    </lineage>
</organism>
<dbReference type="KEGG" id="kbs:EPA93_24485"/>
<dbReference type="PRINTS" id="PR00385">
    <property type="entry name" value="P450"/>
</dbReference>
<evidence type="ECO:0000256" key="2">
    <source>
        <dbReference type="ARBA" id="ARBA00022617"/>
    </source>
</evidence>
<dbReference type="InterPro" id="IPR017972">
    <property type="entry name" value="Cyt_P450_CS"/>
</dbReference>
<accession>A0A4P6JTR1</accession>
<dbReference type="Gene3D" id="1.10.630.10">
    <property type="entry name" value="Cytochrome P450"/>
    <property type="match status" value="1"/>
</dbReference>
<evidence type="ECO:0000256" key="1">
    <source>
        <dbReference type="ARBA" id="ARBA00010617"/>
    </source>
</evidence>
<dbReference type="EMBL" id="CP035758">
    <property type="protein sequence ID" value="QBD78968.1"/>
    <property type="molecule type" value="Genomic_DNA"/>
</dbReference>
<dbReference type="FunFam" id="1.10.630.10:FF:000018">
    <property type="entry name" value="Cytochrome P450 monooxygenase"/>
    <property type="match status" value="1"/>
</dbReference>
<dbReference type="InterPro" id="IPR001128">
    <property type="entry name" value="Cyt_P450"/>
</dbReference>
<name>A0A4P6JTR1_KTERU</name>
<keyword evidence="4 7" id="KW-0560">Oxidoreductase</keyword>
<evidence type="ECO:0000313" key="8">
    <source>
        <dbReference type="EMBL" id="QBD78968.1"/>
    </source>
</evidence>
<dbReference type="SUPFAM" id="SSF48264">
    <property type="entry name" value="Cytochrome P450"/>
    <property type="match status" value="1"/>
</dbReference>
<sequence length="407" mass="46167">MNISTPPSLQDALSPQHLDNPYLIYQRLRENDPVYWDNKTHAWIITGYEYAMMILRDARCSSQRSLLSLRSMSEQRLQQMAPVLSVLSRQMIFIDPPDHTRLRRLVNKAFTPARVEMMRAFIQQLVNQLLDTLQEKEHVEIVNDFAFPIPATVIAQLLGVPTNDQKQFATWTDAFGVLLDGSPHTEEEMMQALSLVADFLDYFRHLIAERRNAPQNDLIQALLVTEEQGEVLSEEEIIGNCLLLFAAGHGTTIYGISNGLFALLQHPDQLRAVQSDPSLMTAAVQELLRYESPVQVTSRQAREAFMLGNRQIAAGDRLIVHLGAVNHDPAQFQEPDQLDVRRFASRNLAFGHGIHFCLGSPLALLEIEIALTTLLTRFPKIQLTSQTPQWHPVLSFRHLVELPVNLQ</sequence>
<dbReference type="PANTHER" id="PTHR46696">
    <property type="entry name" value="P450, PUTATIVE (EUROFUNG)-RELATED"/>
    <property type="match status" value="1"/>
</dbReference>
<dbReference type="Proteomes" id="UP000290365">
    <property type="component" value="Chromosome"/>
</dbReference>
<dbReference type="OrthoDB" id="9801155at2"/>
<dbReference type="PANTHER" id="PTHR46696:SF1">
    <property type="entry name" value="CYTOCHROME P450 YJIB-RELATED"/>
    <property type="match status" value="1"/>
</dbReference>
<dbReference type="InterPro" id="IPR002397">
    <property type="entry name" value="Cyt_P450_B"/>
</dbReference>
<dbReference type="GO" id="GO:0016705">
    <property type="term" value="F:oxidoreductase activity, acting on paired donors, with incorporation or reduction of molecular oxygen"/>
    <property type="evidence" value="ECO:0007669"/>
    <property type="project" value="InterPro"/>
</dbReference>
<dbReference type="PRINTS" id="PR00359">
    <property type="entry name" value="BP450"/>
</dbReference>
<dbReference type="AlphaFoldDB" id="A0A4P6JTR1"/>
<keyword evidence="6 7" id="KW-0503">Monooxygenase</keyword>
<keyword evidence="2 7" id="KW-0349">Heme</keyword>
<protein>
    <submittedName>
        <fullName evidence="8">Cytochrome P450</fullName>
    </submittedName>
</protein>
<dbReference type="GO" id="GO:0020037">
    <property type="term" value="F:heme binding"/>
    <property type="evidence" value="ECO:0007669"/>
    <property type="project" value="InterPro"/>
</dbReference>
<gene>
    <name evidence="8" type="ORF">EPA93_24485</name>
</gene>